<reference evidence="9" key="1">
    <citation type="submission" date="2016-10" db="EMBL/GenBank/DDBJ databases">
        <authorList>
            <person name="Varghese N."/>
            <person name="Submissions S."/>
        </authorList>
    </citation>
    <scope>NUCLEOTIDE SEQUENCE [LARGE SCALE GENOMIC DNA]</scope>
    <source>
        <strain evidence="9">CGMCC 1.3431</strain>
    </source>
</reference>
<accession>A0A1G4SIX0</accession>
<dbReference type="PANTHER" id="PTHR40980">
    <property type="entry name" value="PLUG DOMAIN-CONTAINING PROTEIN"/>
    <property type="match status" value="1"/>
</dbReference>
<keyword evidence="3" id="KW-0998">Cell outer membrane</keyword>
<evidence type="ECO:0000256" key="5">
    <source>
        <dbReference type="SAM" id="SignalP"/>
    </source>
</evidence>
<feature type="chain" id="PRO_5011505791" evidence="5">
    <location>
        <begin position="25"/>
        <end position="916"/>
    </location>
</feature>
<feature type="signal peptide" evidence="5">
    <location>
        <begin position="1"/>
        <end position="24"/>
    </location>
</feature>
<keyword evidence="4" id="KW-0798">TonB box</keyword>
<dbReference type="InterPro" id="IPR036942">
    <property type="entry name" value="Beta-barrel_TonB_sf"/>
</dbReference>
<dbReference type="Pfam" id="PF07715">
    <property type="entry name" value="Plug"/>
    <property type="match status" value="1"/>
</dbReference>
<evidence type="ECO:0000256" key="4">
    <source>
        <dbReference type="RuleBase" id="RU003357"/>
    </source>
</evidence>
<dbReference type="Gene3D" id="2.40.170.20">
    <property type="entry name" value="TonB-dependent receptor, beta-barrel domain"/>
    <property type="match status" value="1"/>
</dbReference>
<dbReference type="OrthoDB" id="5476657at2"/>
<dbReference type="NCBIfam" id="TIGR01782">
    <property type="entry name" value="TonB-Xanth-Caul"/>
    <property type="match status" value="1"/>
</dbReference>
<dbReference type="InterPro" id="IPR012910">
    <property type="entry name" value="Plug_dom"/>
</dbReference>
<keyword evidence="5" id="KW-0732">Signal</keyword>
<evidence type="ECO:0000256" key="3">
    <source>
        <dbReference type="ARBA" id="ARBA00023237"/>
    </source>
</evidence>
<feature type="domain" description="TonB-dependent receptor-like beta-barrel" evidence="6">
    <location>
        <begin position="404"/>
        <end position="879"/>
    </location>
</feature>
<comment type="similarity">
    <text evidence="4">Belongs to the TonB-dependent receptor family.</text>
</comment>
<organism evidence="8 9">
    <name type="scientific">Asticcacaulis taihuensis</name>
    <dbReference type="NCBI Taxonomy" id="260084"/>
    <lineage>
        <taxon>Bacteria</taxon>
        <taxon>Pseudomonadati</taxon>
        <taxon>Pseudomonadota</taxon>
        <taxon>Alphaproteobacteria</taxon>
        <taxon>Caulobacterales</taxon>
        <taxon>Caulobacteraceae</taxon>
        <taxon>Asticcacaulis</taxon>
    </lineage>
</organism>
<evidence type="ECO:0000259" key="6">
    <source>
        <dbReference type="Pfam" id="PF00593"/>
    </source>
</evidence>
<dbReference type="InterPro" id="IPR000531">
    <property type="entry name" value="Beta-barrel_TonB"/>
</dbReference>
<evidence type="ECO:0000313" key="9">
    <source>
        <dbReference type="Proteomes" id="UP000199150"/>
    </source>
</evidence>
<feature type="domain" description="TonB-dependent receptor plug" evidence="7">
    <location>
        <begin position="70"/>
        <end position="162"/>
    </location>
</feature>
<gene>
    <name evidence="8" type="ORF">SAMN02927928_2677</name>
</gene>
<name>A0A1G4SIX0_9CAUL</name>
<keyword evidence="8" id="KW-0675">Receptor</keyword>
<evidence type="ECO:0000256" key="1">
    <source>
        <dbReference type="ARBA" id="ARBA00004442"/>
    </source>
</evidence>
<evidence type="ECO:0000259" key="7">
    <source>
        <dbReference type="Pfam" id="PF07715"/>
    </source>
</evidence>
<dbReference type="GO" id="GO:0009279">
    <property type="term" value="C:cell outer membrane"/>
    <property type="evidence" value="ECO:0007669"/>
    <property type="project" value="UniProtKB-SubCell"/>
</dbReference>
<evidence type="ECO:0000313" key="8">
    <source>
        <dbReference type="EMBL" id="SCW68239.1"/>
    </source>
</evidence>
<keyword evidence="9" id="KW-1185">Reference proteome</keyword>
<dbReference type="EMBL" id="FMTS01000004">
    <property type="protein sequence ID" value="SCW68239.1"/>
    <property type="molecule type" value="Genomic_DNA"/>
</dbReference>
<dbReference type="Proteomes" id="UP000199150">
    <property type="component" value="Unassembled WGS sequence"/>
</dbReference>
<dbReference type="InterPro" id="IPR010104">
    <property type="entry name" value="TonB_rcpt_bac"/>
</dbReference>
<dbReference type="Gene3D" id="2.170.130.10">
    <property type="entry name" value="TonB-dependent receptor, plug domain"/>
    <property type="match status" value="1"/>
</dbReference>
<evidence type="ECO:0000256" key="2">
    <source>
        <dbReference type="ARBA" id="ARBA00023136"/>
    </source>
</evidence>
<dbReference type="SUPFAM" id="SSF56935">
    <property type="entry name" value="Porins"/>
    <property type="match status" value="1"/>
</dbReference>
<dbReference type="InterPro" id="IPR037066">
    <property type="entry name" value="Plug_dom_sf"/>
</dbReference>
<dbReference type="PANTHER" id="PTHR40980:SF3">
    <property type="entry name" value="TONB-DEPENDENT RECEPTOR-LIKE BETA-BARREL DOMAIN-CONTAINING PROTEIN"/>
    <property type="match status" value="1"/>
</dbReference>
<comment type="subcellular location">
    <subcellularLocation>
        <location evidence="1 4">Cell outer membrane</location>
    </subcellularLocation>
</comment>
<keyword evidence="2 4" id="KW-0472">Membrane</keyword>
<dbReference type="AlphaFoldDB" id="A0A1G4SIX0"/>
<proteinExistence type="inferred from homology"/>
<dbReference type="Pfam" id="PF00593">
    <property type="entry name" value="TonB_dep_Rec_b-barrel"/>
    <property type="match status" value="1"/>
</dbReference>
<protein>
    <submittedName>
        <fullName evidence="8">TonB-dependent receptor</fullName>
    </submittedName>
</protein>
<sequence>MKSKMRLLASASIVLMMAGGAAFAQEASQGTVAASTDQTATEKAKDKDDSTVIVVKGYRASLRSAQQIKRRSDSIIDAVVAEDIGKLPDVNAAESLARLPGVQITHGSDEGSGVLVRGLPDVATTVNGRDISTAELRRVQMQDFPSGALAGMEVYKSGTADLLEPGLAGLINVRTRRPFDFKGFEIDGAIRETYNDQNGKYNTNGNVLITDRWNTGAGEMGALLNLSYTEQDFRNAVRWADGYIGSADVNGQTIRFPNSVGVYMDTGHRWRPSANATLQWRPNDQVEVYADLLWQAYRAEHANDWAQAPLWNGTKSNVVLQDGTDQVLSMTNTGGDPILFYRSTGFDRTDTQQIAVGGSFTSGKLKLSTDLAYTNSLYSNSSWSLDSAINKSYPINVNFVSDGGTAWNAVGMDVSDASNYIWRGYYESIYKVGGNGIQWRGDAVYDTEWGIFKQLKAGLRYSDRNAFYEANDRYAWVLPLAIPFDSIPVGELSLTQDTFRGGDQGFRSYLQPSRAGIVDNRQALLSVTRDALAQLVALNPTDQGWKNTQTQWQPDLMPYNPYRGFTAKEATRTGYIQGRYETHFFKSEVDGNIGVRIVNTMGKYSGVSSVTWDGVTTAVPHTISQNYTDVLPNVSMRLRPNDQMQIRLGITKTRTRPDFGQLNPALNISQYVPNGTPVPNAADAYGSAGNPDLKPLTSTNYDVTWEYYPSGNTSASVAVFYHDLFGFINNYTSRVNDPTYGVLEVSRPENAGAGKIKGIEIAGQTFFDFLPGAWNGIGVQSNLTYIDAYNELPAALGGAGQMVKIPGVSNWSYNLAVFYEKDKISTRLSYNGRSRWINSYDNRSGGWEGEGTEAVNRLDYSFSYSPNDAYTLNFDVSNILAKPFHNFHEYEAGKRFVRDIRDEGRYYGLSVRFKYN</sequence>
<dbReference type="STRING" id="260084.SAMN02927928_2677"/>